<feature type="signal peptide" evidence="14">
    <location>
        <begin position="1"/>
        <end position="18"/>
    </location>
</feature>
<keyword evidence="9 16" id="KW-0675">Receptor</keyword>
<evidence type="ECO:0000256" key="6">
    <source>
        <dbReference type="ARBA" id="ARBA00022989"/>
    </source>
</evidence>
<dbReference type="InterPro" id="IPR001320">
    <property type="entry name" value="Iontro_rcpt_C"/>
</dbReference>
<feature type="transmembrane region" description="Helical" evidence="13">
    <location>
        <begin position="335"/>
        <end position="353"/>
    </location>
</feature>
<keyword evidence="6 13" id="KW-1133">Transmembrane helix</keyword>
<keyword evidence="5 13" id="KW-0812">Transmembrane</keyword>
<keyword evidence="8 13" id="KW-0472">Membrane</keyword>
<evidence type="ECO:0000256" key="9">
    <source>
        <dbReference type="ARBA" id="ARBA00023170"/>
    </source>
</evidence>
<evidence type="ECO:0000256" key="3">
    <source>
        <dbReference type="ARBA" id="ARBA00022448"/>
    </source>
</evidence>
<dbReference type="Proteomes" id="UP000297026">
    <property type="component" value="Unassembled WGS sequence"/>
</dbReference>
<dbReference type="PANTHER" id="PTHR42643:SF30">
    <property type="entry name" value="IONOTROPIC RECEPTOR 40A-RELATED"/>
    <property type="match status" value="1"/>
</dbReference>
<dbReference type="OrthoDB" id="8186464at2759"/>
<dbReference type="AlphaFoldDB" id="A0A4E0RNK7"/>
<evidence type="ECO:0000256" key="8">
    <source>
        <dbReference type="ARBA" id="ARBA00023136"/>
    </source>
</evidence>
<keyword evidence="12" id="KW-0407">Ion channel</keyword>
<keyword evidence="3" id="KW-0813">Transport</keyword>
<keyword evidence="7" id="KW-0406">Ion transport</keyword>
<reference evidence="16" key="1">
    <citation type="submission" date="2019-02" db="EMBL/GenBank/DDBJ databases">
        <title>Genome of the parasitoid wasp Diachasma alloeum, an emerging model for ecological speciation and transitions to asexual reproduction.</title>
        <authorList>
            <person name="Robertson H.M."/>
            <person name="Walden K.K."/>
            <person name="Tvedte E.S."/>
            <person name="Hood G.R."/>
            <person name="Feder J.L."/>
            <person name="Forbes A.A."/>
            <person name="Logsdon J.M."/>
            <person name="Mcelroy K.E."/>
        </authorList>
    </citation>
    <scope>NUCLEOTIDE SEQUENCE [LARGE SCALE GENOMIC DNA]</scope>
    <source>
        <strain evidence="16">Michigan</strain>
    </source>
</reference>
<dbReference type="GO" id="GO:0005886">
    <property type="term" value="C:plasma membrane"/>
    <property type="evidence" value="ECO:0007669"/>
    <property type="project" value="UniProtKB-SubCell"/>
</dbReference>
<dbReference type="Pfam" id="PF00060">
    <property type="entry name" value="Lig_chan"/>
    <property type="match status" value="1"/>
</dbReference>
<dbReference type="SMART" id="SM00918">
    <property type="entry name" value="Lig_chan-Glu_bd"/>
    <property type="match status" value="1"/>
</dbReference>
<evidence type="ECO:0000256" key="5">
    <source>
        <dbReference type="ARBA" id="ARBA00022692"/>
    </source>
</evidence>
<evidence type="ECO:0000256" key="13">
    <source>
        <dbReference type="SAM" id="Phobius"/>
    </source>
</evidence>
<keyword evidence="4" id="KW-1003">Cell membrane</keyword>
<dbReference type="Pfam" id="PF10613">
    <property type="entry name" value="Lig_chan-Glu_bd"/>
    <property type="match status" value="1"/>
</dbReference>
<organism evidence="16 17">
    <name type="scientific">Diachasma alloeum</name>
    <dbReference type="NCBI Taxonomy" id="454923"/>
    <lineage>
        <taxon>Eukaryota</taxon>
        <taxon>Metazoa</taxon>
        <taxon>Ecdysozoa</taxon>
        <taxon>Arthropoda</taxon>
        <taxon>Hexapoda</taxon>
        <taxon>Insecta</taxon>
        <taxon>Pterygota</taxon>
        <taxon>Neoptera</taxon>
        <taxon>Endopterygota</taxon>
        <taxon>Hymenoptera</taxon>
        <taxon>Apocrita</taxon>
        <taxon>Ichneumonoidea</taxon>
        <taxon>Braconidae</taxon>
        <taxon>Opiinae</taxon>
        <taxon>Diachasma</taxon>
    </lineage>
</organism>
<evidence type="ECO:0000256" key="12">
    <source>
        <dbReference type="ARBA" id="ARBA00023303"/>
    </source>
</evidence>
<evidence type="ECO:0000256" key="10">
    <source>
        <dbReference type="ARBA" id="ARBA00023180"/>
    </source>
</evidence>
<dbReference type="InterPro" id="IPR052192">
    <property type="entry name" value="Insect_Ionotropic_Sensory_Rcpt"/>
</dbReference>
<evidence type="ECO:0000256" key="14">
    <source>
        <dbReference type="SAM" id="SignalP"/>
    </source>
</evidence>
<dbReference type="GO" id="GO:0015276">
    <property type="term" value="F:ligand-gated monoatomic ion channel activity"/>
    <property type="evidence" value="ECO:0007669"/>
    <property type="project" value="InterPro"/>
</dbReference>
<evidence type="ECO:0000256" key="4">
    <source>
        <dbReference type="ARBA" id="ARBA00022475"/>
    </source>
</evidence>
<sequence length="629" mass="72719">MNFPTLVLLLSTLNAISTIVSDKFSDFNYYGDLIKNVHDKYKGTGVIIASEMDRQPFERITIRHETTRKLSNEGVSTLFLDFSQFENRLNVYMKETDPPLIVIVLDTIGALRSFETIAKGLDMGYFVWLIFFSRDAGQDVCDVCCHPRGNLFNLKFNSKVIVLCCDSKIIREWWCVRDNRTWSQEIGHTNNQEITWVSDELLRDRRKSMHGLVLRVAAVKGTALFLERDGKYYGYIGEILAALSEAMNFTVSQIIWDNDYGYWNRKTLNWTGVIGRIHREEADIGVPDFLITDARYNAVNFAYPIMNGAYQVHVKKLEVAQVAWNAYFKVLTVDVWMVIIGFILITPILVTLIEYRKRECPLFPLLLEHYMFVWSIFCQEGFTFQIEMSGETSSKIIYVSLSLSTLVIYTAYGALMTSILAVSSSFVPFATMEEFADDGTYKFIVLNNTLFYNTFKFSNNTLMKKMMALMEPTHFLPQTHEEGFKQVCSGRVGFWASEKIKKIYDNLIPCEITSVGTEMKESSTLITPRHSEFMSLINYNIQQFKYNGMFQRLEKKYWKQSQQNEKSLSPVHLQEISPFVFALFIGGLIAFVILVIERNSYLSVKKVHNRKSKQVRKNRTSKFPAYSRL</sequence>
<dbReference type="GO" id="GO:0050906">
    <property type="term" value="P:detection of stimulus involved in sensory perception"/>
    <property type="evidence" value="ECO:0007669"/>
    <property type="project" value="UniProtKB-ARBA"/>
</dbReference>
<comment type="similarity">
    <text evidence="2">Belongs to the glutamate-gated ion channel (TC 1.A.10.1) family.</text>
</comment>
<proteinExistence type="inferred from homology"/>
<evidence type="ECO:0000256" key="7">
    <source>
        <dbReference type="ARBA" id="ARBA00023065"/>
    </source>
</evidence>
<keyword evidence="17" id="KW-1185">Reference proteome</keyword>
<gene>
    <name evidence="16" type="primary">Ir111</name>
    <name evidence="16" type="ORF">DALL_DALL000186</name>
</gene>
<dbReference type="EMBL" id="ML158611">
    <property type="protein sequence ID" value="THK33006.1"/>
    <property type="molecule type" value="Genomic_DNA"/>
</dbReference>
<dbReference type="SUPFAM" id="SSF53850">
    <property type="entry name" value="Periplasmic binding protein-like II"/>
    <property type="match status" value="1"/>
</dbReference>
<comment type="subcellular location">
    <subcellularLocation>
        <location evidence="1">Cell membrane</location>
        <topology evidence="1">Multi-pass membrane protein</topology>
    </subcellularLocation>
</comment>
<dbReference type="Gene3D" id="3.40.190.10">
    <property type="entry name" value="Periplasmic binding protein-like II"/>
    <property type="match status" value="2"/>
</dbReference>
<dbReference type="InterPro" id="IPR019594">
    <property type="entry name" value="Glu/Gly-bd"/>
</dbReference>
<evidence type="ECO:0000256" key="1">
    <source>
        <dbReference type="ARBA" id="ARBA00004651"/>
    </source>
</evidence>
<feature type="transmembrane region" description="Helical" evidence="13">
    <location>
        <begin position="576"/>
        <end position="596"/>
    </location>
</feature>
<feature type="chain" id="PRO_5020024657" evidence="14">
    <location>
        <begin position="19"/>
        <end position="629"/>
    </location>
</feature>
<accession>A0A4E0RNK7</accession>
<keyword evidence="11" id="KW-1071">Ligand-gated ion channel</keyword>
<evidence type="ECO:0000259" key="15">
    <source>
        <dbReference type="SMART" id="SM00918"/>
    </source>
</evidence>
<protein>
    <submittedName>
        <fullName evidence="16">Ionotropic receptor 111</fullName>
    </submittedName>
</protein>
<keyword evidence="14" id="KW-0732">Signal</keyword>
<evidence type="ECO:0000256" key="11">
    <source>
        <dbReference type="ARBA" id="ARBA00023286"/>
    </source>
</evidence>
<evidence type="ECO:0000256" key="2">
    <source>
        <dbReference type="ARBA" id="ARBA00008685"/>
    </source>
</evidence>
<name>A0A4E0RNK7_9HYME</name>
<feature type="transmembrane region" description="Helical" evidence="13">
    <location>
        <begin position="396"/>
        <end position="422"/>
    </location>
</feature>
<dbReference type="PANTHER" id="PTHR42643">
    <property type="entry name" value="IONOTROPIC RECEPTOR 20A-RELATED"/>
    <property type="match status" value="1"/>
</dbReference>
<keyword evidence="10" id="KW-0325">Glycoprotein</keyword>
<evidence type="ECO:0000313" key="16">
    <source>
        <dbReference type="EMBL" id="THK33006.1"/>
    </source>
</evidence>
<feature type="domain" description="Ionotropic glutamate receptor L-glutamate and glycine-binding" evidence="15">
    <location>
        <begin position="222"/>
        <end position="279"/>
    </location>
</feature>
<evidence type="ECO:0000313" key="17">
    <source>
        <dbReference type="Proteomes" id="UP000297026"/>
    </source>
</evidence>